<dbReference type="CDD" id="cd06225">
    <property type="entry name" value="HAMP"/>
    <property type="match status" value="1"/>
</dbReference>
<dbReference type="InterPro" id="IPR036890">
    <property type="entry name" value="HATPase_C_sf"/>
</dbReference>
<dbReference type="InterPro" id="IPR003661">
    <property type="entry name" value="HisK_dim/P_dom"/>
</dbReference>
<evidence type="ECO:0000313" key="18">
    <source>
        <dbReference type="EMBL" id="MCZ8513767.1"/>
    </source>
</evidence>
<feature type="domain" description="Histidine kinase" evidence="16">
    <location>
        <begin position="252"/>
        <end position="468"/>
    </location>
</feature>
<evidence type="ECO:0000259" key="17">
    <source>
        <dbReference type="PROSITE" id="PS50885"/>
    </source>
</evidence>
<dbReference type="InterPro" id="IPR041610">
    <property type="entry name" value="ArlS_N"/>
</dbReference>
<dbReference type="EMBL" id="JAQAGZ010000009">
    <property type="protein sequence ID" value="MCZ8513767.1"/>
    <property type="molecule type" value="Genomic_DNA"/>
</dbReference>
<evidence type="ECO:0000256" key="1">
    <source>
        <dbReference type="ARBA" id="ARBA00000085"/>
    </source>
</evidence>
<evidence type="ECO:0000256" key="4">
    <source>
        <dbReference type="ARBA" id="ARBA00015735"/>
    </source>
</evidence>
<dbReference type="InterPro" id="IPR036097">
    <property type="entry name" value="HisK_dim/P_sf"/>
</dbReference>
<feature type="domain" description="HAMP" evidence="17">
    <location>
        <begin position="191"/>
        <end position="244"/>
    </location>
</feature>
<dbReference type="Pfam" id="PF00512">
    <property type="entry name" value="HisKA"/>
    <property type="match status" value="1"/>
</dbReference>
<evidence type="ECO:0000256" key="2">
    <source>
        <dbReference type="ARBA" id="ARBA00004651"/>
    </source>
</evidence>
<keyword evidence="5" id="KW-1003">Cell membrane</keyword>
<proteinExistence type="predicted"/>
<evidence type="ECO:0000256" key="13">
    <source>
        <dbReference type="ARBA" id="ARBA00023012"/>
    </source>
</evidence>
<evidence type="ECO:0000256" key="11">
    <source>
        <dbReference type="ARBA" id="ARBA00022840"/>
    </source>
</evidence>
<dbReference type="Pfam" id="PF02518">
    <property type="entry name" value="HATPase_c"/>
    <property type="match status" value="1"/>
</dbReference>
<organism evidence="18 19">
    <name type="scientific">Paenibacillus gyeongsangnamensis</name>
    <dbReference type="NCBI Taxonomy" id="3388067"/>
    <lineage>
        <taxon>Bacteria</taxon>
        <taxon>Bacillati</taxon>
        <taxon>Bacillota</taxon>
        <taxon>Bacilli</taxon>
        <taxon>Bacillales</taxon>
        <taxon>Paenibacillaceae</taxon>
        <taxon>Paenibacillus</taxon>
    </lineage>
</organism>
<dbReference type="PRINTS" id="PR00344">
    <property type="entry name" value="BCTRLSENSOR"/>
</dbReference>
<dbReference type="PANTHER" id="PTHR45436">
    <property type="entry name" value="SENSOR HISTIDINE KINASE YKOH"/>
    <property type="match status" value="1"/>
</dbReference>
<evidence type="ECO:0000256" key="15">
    <source>
        <dbReference type="SAM" id="Phobius"/>
    </source>
</evidence>
<dbReference type="SMART" id="SM00388">
    <property type="entry name" value="HisKA"/>
    <property type="match status" value="1"/>
</dbReference>
<dbReference type="Gene3D" id="3.30.565.10">
    <property type="entry name" value="Histidine kinase-like ATPase, C-terminal domain"/>
    <property type="match status" value="1"/>
</dbReference>
<evidence type="ECO:0000256" key="3">
    <source>
        <dbReference type="ARBA" id="ARBA00012438"/>
    </source>
</evidence>
<evidence type="ECO:0000256" key="6">
    <source>
        <dbReference type="ARBA" id="ARBA00022553"/>
    </source>
</evidence>
<dbReference type="SUPFAM" id="SSF158472">
    <property type="entry name" value="HAMP domain-like"/>
    <property type="match status" value="1"/>
</dbReference>
<evidence type="ECO:0000256" key="5">
    <source>
        <dbReference type="ARBA" id="ARBA00022475"/>
    </source>
</evidence>
<evidence type="ECO:0000256" key="14">
    <source>
        <dbReference type="ARBA" id="ARBA00023136"/>
    </source>
</evidence>
<dbReference type="EC" id="2.7.13.3" evidence="3"/>
<gene>
    <name evidence="18" type="ORF">O9H85_15265</name>
</gene>
<keyword evidence="12 15" id="KW-1133">Transmembrane helix</keyword>
<evidence type="ECO:0000256" key="10">
    <source>
        <dbReference type="ARBA" id="ARBA00022777"/>
    </source>
</evidence>
<comment type="catalytic activity">
    <reaction evidence="1">
        <text>ATP + protein L-histidine = ADP + protein N-phospho-L-histidine.</text>
        <dbReference type="EC" id="2.7.13.3"/>
    </reaction>
</comment>
<dbReference type="InterPro" id="IPR005467">
    <property type="entry name" value="His_kinase_dom"/>
</dbReference>
<keyword evidence="9" id="KW-0547">Nucleotide-binding</keyword>
<dbReference type="InterPro" id="IPR050428">
    <property type="entry name" value="TCS_sensor_his_kinase"/>
</dbReference>
<dbReference type="RefSeq" id="WP_269882291.1">
    <property type="nucleotide sequence ID" value="NZ_JAQAGZ010000009.1"/>
</dbReference>
<evidence type="ECO:0000256" key="9">
    <source>
        <dbReference type="ARBA" id="ARBA00022741"/>
    </source>
</evidence>
<evidence type="ECO:0000313" key="19">
    <source>
        <dbReference type="Proteomes" id="UP001527882"/>
    </source>
</evidence>
<feature type="transmembrane region" description="Helical" evidence="15">
    <location>
        <begin position="166"/>
        <end position="190"/>
    </location>
</feature>
<protein>
    <recommendedName>
        <fullName evidence="4">Signal transduction histidine-protein kinase ArlS</fullName>
        <ecNumber evidence="3">2.7.13.3</ecNumber>
    </recommendedName>
</protein>
<dbReference type="Pfam" id="PF00672">
    <property type="entry name" value="HAMP"/>
    <property type="match status" value="1"/>
</dbReference>
<evidence type="ECO:0000256" key="8">
    <source>
        <dbReference type="ARBA" id="ARBA00022692"/>
    </source>
</evidence>
<evidence type="ECO:0000256" key="7">
    <source>
        <dbReference type="ARBA" id="ARBA00022679"/>
    </source>
</evidence>
<keyword evidence="10 18" id="KW-0418">Kinase</keyword>
<dbReference type="Gene3D" id="6.10.340.10">
    <property type="match status" value="1"/>
</dbReference>
<keyword evidence="19" id="KW-1185">Reference proteome</keyword>
<dbReference type="PROSITE" id="PS50885">
    <property type="entry name" value="HAMP"/>
    <property type="match status" value="1"/>
</dbReference>
<dbReference type="PANTHER" id="PTHR45436:SF5">
    <property type="entry name" value="SENSOR HISTIDINE KINASE TRCS"/>
    <property type="match status" value="1"/>
</dbReference>
<keyword evidence="13" id="KW-0902">Two-component regulatory system</keyword>
<dbReference type="Proteomes" id="UP001527882">
    <property type="component" value="Unassembled WGS sequence"/>
</dbReference>
<dbReference type="InterPro" id="IPR003660">
    <property type="entry name" value="HAMP_dom"/>
</dbReference>
<dbReference type="Pfam" id="PF18719">
    <property type="entry name" value="ArlS_N"/>
    <property type="match status" value="1"/>
</dbReference>
<name>A0ABT4QA59_9BACL</name>
<dbReference type="InterPro" id="IPR004358">
    <property type="entry name" value="Sig_transdc_His_kin-like_C"/>
</dbReference>
<evidence type="ECO:0000256" key="12">
    <source>
        <dbReference type="ARBA" id="ARBA00022989"/>
    </source>
</evidence>
<dbReference type="Gene3D" id="1.10.287.130">
    <property type="match status" value="1"/>
</dbReference>
<dbReference type="PROSITE" id="PS50109">
    <property type="entry name" value="HIS_KIN"/>
    <property type="match status" value="1"/>
</dbReference>
<evidence type="ECO:0000259" key="16">
    <source>
        <dbReference type="PROSITE" id="PS50109"/>
    </source>
</evidence>
<keyword evidence="6" id="KW-0597">Phosphoprotein</keyword>
<reference evidence="18 19" key="1">
    <citation type="submission" date="2022-12" db="EMBL/GenBank/DDBJ databases">
        <title>Draft genome sequence of Paenibacillus sp. dW9.</title>
        <authorList>
            <person name="Choi E.-W."/>
            <person name="Kim D.-U."/>
        </authorList>
    </citation>
    <scope>NUCLEOTIDE SEQUENCE [LARGE SCALE GENOMIC DNA]</scope>
    <source>
        <strain evidence="19">dW9</strain>
    </source>
</reference>
<sequence>MRTAIRLAVPRPALKMKLLLAAALLILGLFIVYSLVQYFVLQSWMLKVEETSVRKEMLQLQDHFTGRLLTDDPVLLDGQQRFIETVNQNGQRIRLLRPDGSILLSVSDGIPEDWVPQEMAAATRLMHTSHEDNLLIVMRSPVRTGQFTGTIEIVSNLSMFGRLNRLMLVVMLAGGAIAVVVSGLGGWLLAGQLLRPVQRLAEAMRRAEANGLQERVALTDSGDELSWLAKLFNGLMDRVEASFRQQKQFVEDASHELKTPISIIEGHLSLLDRWGKRDPAVLDESLYTSLQQVSRLKGIMRELLDLSRAEAGPPEHVERIELAEALTPAVAGFAAVHPDFRFETELTGLSGVTAVILQQHLEQIVLILLDNAVKYSAHRKEIRLTGAYEEGRAIVRIEDRGIGIAEKDLPYLFDRFYRADKARSRESGGTGLGLSIAKRLAENYGGTVTIASRVGEGTAATVTLPAHLVS</sequence>
<dbReference type="SMART" id="SM00387">
    <property type="entry name" value="HATPase_c"/>
    <property type="match status" value="1"/>
</dbReference>
<dbReference type="SMART" id="SM00304">
    <property type="entry name" value="HAMP"/>
    <property type="match status" value="1"/>
</dbReference>
<dbReference type="SUPFAM" id="SSF47384">
    <property type="entry name" value="Homodimeric domain of signal transducing histidine kinase"/>
    <property type="match status" value="1"/>
</dbReference>
<dbReference type="InterPro" id="IPR003594">
    <property type="entry name" value="HATPase_dom"/>
</dbReference>
<comment type="caution">
    <text evidence="18">The sequence shown here is derived from an EMBL/GenBank/DDBJ whole genome shotgun (WGS) entry which is preliminary data.</text>
</comment>
<keyword evidence="7" id="KW-0808">Transferase</keyword>
<dbReference type="GO" id="GO:0016301">
    <property type="term" value="F:kinase activity"/>
    <property type="evidence" value="ECO:0007669"/>
    <property type="project" value="UniProtKB-KW"/>
</dbReference>
<dbReference type="SUPFAM" id="SSF55874">
    <property type="entry name" value="ATPase domain of HSP90 chaperone/DNA topoisomerase II/histidine kinase"/>
    <property type="match status" value="1"/>
</dbReference>
<keyword evidence="11" id="KW-0067">ATP-binding</keyword>
<dbReference type="CDD" id="cd00082">
    <property type="entry name" value="HisKA"/>
    <property type="match status" value="1"/>
</dbReference>
<keyword evidence="14 15" id="KW-0472">Membrane</keyword>
<comment type="subcellular location">
    <subcellularLocation>
        <location evidence="2">Cell membrane</location>
        <topology evidence="2">Multi-pass membrane protein</topology>
    </subcellularLocation>
</comment>
<accession>A0ABT4QA59</accession>
<keyword evidence="8 15" id="KW-0812">Transmembrane</keyword>